<accession>A0A834WFJ8</accession>
<dbReference type="Proteomes" id="UP000634136">
    <property type="component" value="Unassembled WGS sequence"/>
</dbReference>
<keyword evidence="2" id="KW-1185">Reference proteome</keyword>
<dbReference type="AlphaFoldDB" id="A0A834WFJ8"/>
<proteinExistence type="predicted"/>
<protein>
    <submittedName>
        <fullName evidence="1">Uncharacterized protein</fullName>
    </submittedName>
</protein>
<name>A0A834WFJ8_9FABA</name>
<evidence type="ECO:0000313" key="1">
    <source>
        <dbReference type="EMBL" id="KAF7817476.1"/>
    </source>
</evidence>
<gene>
    <name evidence="1" type="ORF">G2W53_031445</name>
</gene>
<comment type="caution">
    <text evidence="1">The sequence shown here is derived from an EMBL/GenBank/DDBJ whole genome shotgun (WGS) entry which is preliminary data.</text>
</comment>
<sequence>MEHMETIRVPRWIQSNAITYGLSIMNLPGNWEG</sequence>
<reference evidence="1" key="1">
    <citation type="submission" date="2020-09" db="EMBL/GenBank/DDBJ databases">
        <title>Genome-Enabled Discovery of Anthraquinone Biosynthesis in Senna tora.</title>
        <authorList>
            <person name="Kang S.-H."/>
            <person name="Pandey R.P."/>
            <person name="Lee C.-M."/>
            <person name="Sim J.-S."/>
            <person name="Jeong J.-T."/>
            <person name="Choi B.-S."/>
            <person name="Jung M."/>
            <person name="Ginzburg D."/>
            <person name="Zhao K."/>
            <person name="Won S.Y."/>
            <person name="Oh T.-J."/>
            <person name="Yu Y."/>
            <person name="Kim N.-H."/>
            <person name="Lee O.R."/>
            <person name="Lee T.-H."/>
            <person name="Bashyal P."/>
            <person name="Kim T.-S."/>
            <person name="Lee W.-H."/>
            <person name="Kawkins C."/>
            <person name="Kim C.-K."/>
            <person name="Kim J.S."/>
            <person name="Ahn B.O."/>
            <person name="Rhee S.Y."/>
            <person name="Sohng J.K."/>
        </authorList>
    </citation>
    <scope>NUCLEOTIDE SEQUENCE</scope>
    <source>
        <tissue evidence="1">Leaf</tissue>
    </source>
</reference>
<evidence type="ECO:0000313" key="2">
    <source>
        <dbReference type="Proteomes" id="UP000634136"/>
    </source>
</evidence>
<organism evidence="1 2">
    <name type="scientific">Senna tora</name>
    <dbReference type="NCBI Taxonomy" id="362788"/>
    <lineage>
        <taxon>Eukaryota</taxon>
        <taxon>Viridiplantae</taxon>
        <taxon>Streptophyta</taxon>
        <taxon>Embryophyta</taxon>
        <taxon>Tracheophyta</taxon>
        <taxon>Spermatophyta</taxon>
        <taxon>Magnoliopsida</taxon>
        <taxon>eudicotyledons</taxon>
        <taxon>Gunneridae</taxon>
        <taxon>Pentapetalae</taxon>
        <taxon>rosids</taxon>
        <taxon>fabids</taxon>
        <taxon>Fabales</taxon>
        <taxon>Fabaceae</taxon>
        <taxon>Caesalpinioideae</taxon>
        <taxon>Cassia clade</taxon>
        <taxon>Senna</taxon>
    </lineage>
</organism>
<dbReference type="EMBL" id="JAAIUW010000009">
    <property type="protein sequence ID" value="KAF7817476.1"/>
    <property type="molecule type" value="Genomic_DNA"/>
</dbReference>